<accession>A0A9P5NR88</accession>
<organism evidence="2 3">
    <name type="scientific">Gymnopilus junonius</name>
    <name type="common">Spectacular rustgill mushroom</name>
    <name type="synonym">Gymnopilus spectabilis subsp. junonius</name>
    <dbReference type="NCBI Taxonomy" id="109634"/>
    <lineage>
        <taxon>Eukaryota</taxon>
        <taxon>Fungi</taxon>
        <taxon>Dikarya</taxon>
        <taxon>Basidiomycota</taxon>
        <taxon>Agaricomycotina</taxon>
        <taxon>Agaricomycetes</taxon>
        <taxon>Agaricomycetidae</taxon>
        <taxon>Agaricales</taxon>
        <taxon>Agaricineae</taxon>
        <taxon>Hymenogastraceae</taxon>
        <taxon>Gymnopilus</taxon>
    </lineage>
</organism>
<sequence>MAKSKEPPTPNTPHPFMFGPWRHIIARMQDPKANYPRLPTPANIWRRTPQAKAAIQAETKRRAEVEYSNTPQAQAQGKIFVLREAVVRDLFDSLGEEEKKRWKVKAKEEHGRKYIDGLADFIKAYIEVLSKPTGCAISVIAGGPEPAMSGRLNVVGVHQGHIPDHPELNFATSDPEGYQEKVVKPFGRLLRKCYTKEACDAMALPVDPGSVLKPGIVPSIDITVDPIDFDDPAYEDEDEEEWGEDWDVALDVDGDRNAQMNKRMDKKMDVLINSMRIEEVSDDEDEYEGGGGVEDGDSMFSRYIISFPEMESQGA</sequence>
<dbReference type="OrthoDB" id="3033067at2759"/>
<evidence type="ECO:0000256" key="1">
    <source>
        <dbReference type="SAM" id="MobiDB-lite"/>
    </source>
</evidence>
<feature type="region of interest" description="Disordered" evidence="1">
    <location>
        <begin position="277"/>
        <end position="298"/>
    </location>
</feature>
<reference evidence="2" key="1">
    <citation type="submission" date="2020-11" db="EMBL/GenBank/DDBJ databases">
        <authorList>
            <consortium name="DOE Joint Genome Institute"/>
            <person name="Ahrendt S."/>
            <person name="Riley R."/>
            <person name="Andreopoulos W."/>
            <person name="LaButti K."/>
            <person name="Pangilinan J."/>
            <person name="Ruiz-duenas F.J."/>
            <person name="Barrasa J.M."/>
            <person name="Sanchez-Garcia M."/>
            <person name="Camarero S."/>
            <person name="Miyauchi S."/>
            <person name="Serrano A."/>
            <person name="Linde D."/>
            <person name="Babiker R."/>
            <person name="Drula E."/>
            <person name="Ayuso-Fernandez I."/>
            <person name="Pacheco R."/>
            <person name="Padilla G."/>
            <person name="Ferreira P."/>
            <person name="Barriuso J."/>
            <person name="Kellner H."/>
            <person name="Castanera R."/>
            <person name="Alfaro M."/>
            <person name="Ramirez L."/>
            <person name="Pisabarro A.G."/>
            <person name="Kuo A."/>
            <person name="Tritt A."/>
            <person name="Lipzen A."/>
            <person name="He G."/>
            <person name="Yan M."/>
            <person name="Ng V."/>
            <person name="Cullen D."/>
            <person name="Martin F."/>
            <person name="Rosso M.-N."/>
            <person name="Henrissat B."/>
            <person name="Hibbett D."/>
            <person name="Martinez A.T."/>
            <person name="Grigoriev I.V."/>
        </authorList>
    </citation>
    <scope>NUCLEOTIDE SEQUENCE</scope>
    <source>
        <strain evidence="2">AH 44721</strain>
    </source>
</reference>
<dbReference type="EMBL" id="JADNYJ010000021">
    <property type="protein sequence ID" value="KAF8905827.1"/>
    <property type="molecule type" value="Genomic_DNA"/>
</dbReference>
<feature type="non-terminal residue" evidence="2">
    <location>
        <position position="315"/>
    </location>
</feature>
<comment type="caution">
    <text evidence="2">The sequence shown here is derived from an EMBL/GenBank/DDBJ whole genome shotgun (WGS) entry which is preliminary data.</text>
</comment>
<dbReference type="AlphaFoldDB" id="A0A9P5NR88"/>
<evidence type="ECO:0000313" key="3">
    <source>
        <dbReference type="Proteomes" id="UP000724874"/>
    </source>
</evidence>
<proteinExistence type="predicted"/>
<name>A0A9P5NR88_GYMJU</name>
<gene>
    <name evidence="2" type="ORF">CPB84DRAFT_1960333</name>
</gene>
<keyword evidence="3" id="KW-1185">Reference proteome</keyword>
<dbReference type="Proteomes" id="UP000724874">
    <property type="component" value="Unassembled WGS sequence"/>
</dbReference>
<protein>
    <submittedName>
        <fullName evidence="2">Uncharacterized protein</fullName>
    </submittedName>
</protein>
<evidence type="ECO:0000313" key="2">
    <source>
        <dbReference type="EMBL" id="KAF8905827.1"/>
    </source>
</evidence>